<gene>
    <name evidence="8" type="primary">tolC</name>
    <name evidence="8" type="ORF">VCO01S_23630</name>
</gene>
<comment type="subcellular location">
    <subcellularLocation>
        <location evidence="1">Cell outer membrane</location>
    </subcellularLocation>
</comment>
<comment type="caution">
    <text evidence="8">The sequence shown here is derived from an EMBL/GenBank/DDBJ whole genome shotgun (WGS) entry which is preliminary data.</text>
</comment>
<dbReference type="GO" id="GO:0015288">
    <property type="term" value="F:porin activity"/>
    <property type="evidence" value="ECO:0007669"/>
    <property type="project" value="TreeGrafter"/>
</dbReference>
<name>A0A4Y3IQY2_9VIBR</name>
<evidence type="ECO:0000256" key="7">
    <source>
        <dbReference type="ARBA" id="ARBA00023237"/>
    </source>
</evidence>
<organism evidence="8 9">
    <name type="scientific">Vibrio comitans NBRC 102076</name>
    <dbReference type="NCBI Taxonomy" id="1219078"/>
    <lineage>
        <taxon>Bacteria</taxon>
        <taxon>Pseudomonadati</taxon>
        <taxon>Pseudomonadota</taxon>
        <taxon>Gammaproteobacteria</taxon>
        <taxon>Vibrionales</taxon>
        <taxon>Vibrionaceae</taxon>
        <taxon>Vibrio</taxon>
    </lineage>
</organism>
<reference evidence="8 9" key="1">
    <citation type="submission" date="2019-06" db="EMBL/GenBank/DDBJ databases">
        <title>Whole genome shotgun sequence of Vibrio comitans NBRC 102076.</title>
        <authorList>
            <person name="Hosoyama A."/>
            <person name="Uohara A."/>
            <person name="Ohji S."/>
            <person name="Ichikawa N."/>
        </authorList>
    </citation>
    <scope>NUCLEOTIDE SEQUENCE [LARGE SCALE GENOMIC DNA]</scope>
    <source>
        <strain evidence="8 9">NBRC 102076</strain>
    </source>
</reference>
<dbReference type="InterPro" id="IPR003423">
    <property type="entry name" value="OMP_efflux"/>
</dbReference>
<keyword evidence="7" id="KW-0998">Cell outer membrane</keyword>
<accession>A0A4Y3IQY2</accession>
<dbReference type="PANTHER" id="PTHR30026">
    <property type="entry name" value="OUTER MEMBRANE PROTEIN TOLC"/>
    <property type="match status" value="1"/>
</dbReference>
<keyword evidence="6" id="KW-0472">Membrane</keyword>
<dbReference type="NCBIfam" id="NF007002">
    <property type="entry name" value="PRK09465.1"/>
    <property type="match status" value="1"/>
</dbReference>
<evidence type="ECO:0000256" key="2">
    <source>
        <dbReference type="ARBA" id="ARBA00007613"/>
    </source>
</evidence>
<evidence type="ECO:0000313" key="9">
    <source>
        <dbReference type="Proteomes" id="UP000318242"/>
    </source>
</evidence>
<comment type="similarity">
    <text evidence="2">Belongs to the outer membrane factor (OMF) (TC 1.B.17) family.</text>
</comment>
<evidence type="ECO:0000256" key="1">
    <source>
        <dbReference type="ARBA" id="ARBA00004442"/>
    </source>
</evidence>
<keyword evidence="4" id="KW-1134">Transmembrane beta strand</keyword>
<sequence>MVFSSSSSAESLSKIYEQAKQYDSVLLQAAAQRDIAFQAIDSARAPLLPQVSLAINYDIARSDDFTSHEMNTFNAGVGFFQQLYDRTSWINLSQSEMAARQADAQYAGQNQQLIFRVTNAYFDVLKAQDNLTFVQAEKLSVKRQLEQIQQRFAVGLSAITDVHDAQAQYDSVLANEVIAKNRVDNSFEELRQITGQQYVSVNALDVDRFQAHPPQRPIQQLEQEAQQKNLDLLAARINKDIAKSSIRLASAGHLPSLNLGGGVNYVDTSETYLGLGDASGVTSNIAISFDLPIYSGGATSSQVKQAELGYISASEQLEFTYRDVSKELRRSHNDISASVEAIRAYQQVVTSAQTALEASEAGFEVGSRTIVDVLAATRNLYDANQSLADARYNYIVSSLLLKLYTGTLSEQDILDINNGLTRRKNST</sequence>
<dbReference type="SUPFAM" id="SSF56954">
    <property type="entry name" value="Outer membrane efflux proteins (OEP)"/>
    <property type="match status" value="1"/>
</dbReference>
<dbReference type="PANTHER" id="PTHR30026:SF20">
    <property type="entry name" value="OUTER MEMBRANE PROTEIN TOLC"/>
    <property type="match status" value="1"/>
</dbReference>
<keyword evidence="3" id="KW-0813">Transport</keyword>
<dbReference type="AlphaFoldDB" id="A0A4Y3IQY2"/>
<evidence type="ECO:0000256" key="5">
    <source>
        <dbReference type="ARBA" id="ARBA00022692"/>
    </source>
</evidence>
<evidence type="ECO:0000256" key="6">
    <source>
        <dbReference type="ARBA" id="ARBA00023136"/>
    </source>
</evidence>
<dbReference type="Gene3D" id="1.20.1600.10">
    <property type="entry name" value="Outer membrane efflux proteins (OEP)"/>
    <property type="match status" value="1"/>
</dbReference>
<dbReference type="GO" id="GO:0015562">
    <property type="term" value="F:efflux transmembrane transporter activity"/>
    <property type="evidence" value="ECO:0007669"/>
    <property type="project" value="InterPro"/>
</dbReference>
<protein>
    <submittedName>
        <fullName evidence="8">Outer membrane channel protein</fullName>
    </submittedName>
</protein>
<dbReference type="InterPro" id="IPR051906">
    <property type="entry name" value="TolC-like"/>
</dbReference>
<proteinExistence type="inferred from homology"/>
<keyword evidence="9" id="KW-1185">Reference proteome</keyword>
<dbReference type="InterPro" id="IPR010130">
    <property type="entry name" value="T1SS_OMP_TolC"/>
</dbReference>
<dbReference type="Pfam" id="PF02321">
    <property type="entry name" value="OEP"/>
    <property type="match status" value="2"/>
</dbReference>
<dbReference type="InterPro" id="IPR058622">
    <property type="entry name" value="TolC"/>
</dbReference>
<dbReference type="NCBIfam" id="TIGR01844">
    <property type="entry name" value="type_I_sec_TolC"/>
    <property type="match status" value="1"/>
</dbReference>
<evidence type="ECO:0000256" key="4">
    <source>
        <dbReference type="ARBA" id="ARBA00022452"/>
    </source>
</evidence>
<dbReference type="Proteomes" id="UP000318242">
    <property type="component" value="Unassembled WGS sequence"/>
</dbReference>
<evidence type="ECO:0000256" key="3">
    <source>
        <dbReference type="ARBA" id="ARBA00022448"/>
    </source>
</evidence>
<evidence type="ECO:0000313" key="8">
    <source>
        <dbReference type="EMBL" id="GEA61170.1"/>
    </source>
</evidence>
<dbReference type="GO" id="GO:0009279">
    <property type="term" value="C:cell outer membrane"/>
    <property type="evidence" value="ECO:0007669"/>
    <property type="project" value="UniProtKB-SubCell"/>
</dbReference>
<keyword evidence="5" id="KW-0812">Transmembrane</keyword>
<dbReference type="GO" id="GO:1990281">
    <property type="term" value="C:efflux pump complex"/>
    <property type="evidence" value="ECO:0007669"/>
    <property type="project" value="TreeGrafter"/>
</dbReference>
<dbReference type="EMBL" id="BJLH01000010">
    <property type="protein sequence ID" value="GEA61170.1"/>
    <property type="molecule type" value="Genomic_DNA"/>
</dbReference>